<dbReference type="AlphaFoldDB" id="A0A382UHI3"/>
<reference evidence="1" key="1">
    <citation type="submission" date="2018-05" db="EMBL/GenBank/DDBJ databases">
        <authorList>
            <person name="Lanie J.A."/>
            <person name="Ng W.-L."/>
            <person name="Kazmierczak K.M."/>
            <person name="Andrzejewski T.M."/>
            <person name="Davidsen T.M."/>
            <person name="Wayne K.J."/>
            <person name="Tettelin H."/>
            <person name="Glass J.I."/>
            <person name="Rusch D."/>
            <person name="Podicherti R."/>
            <person name="Tsui H.-C.T."/>
            <person name="Winkler M.E."/>
        </authorList>
    </citation>
    <scope>NUCLEOTIDE SEQUENCE</scope>
</reference>
<organism evidence="1">
    <name type="scientific">marine metagenome</name>
    <dbReference type="NCBI Taxonomy" id="408172"/>
    <lineage>
        <taxon>unclassified sequences</taxon>
        <taxon>metagenomes</taxon>
        <taxon>ecological metagenomes</taxon>
    </lineage>
</organism>
<feature type="non-terminal residue" evidence="1">
    <location>
        <position position="150"/>
    </location>
</feature>
<accession>A0A382UHI3</accession>
<sequence length="150" mass="16930">MMLLKQVRKRFFRKMLAQLRGAKKLREREDPYFVLNTVTDLTEVPLGLEKSNFLKILVGSHADNAEIILRQNFLLKHAQISSVIMQTIGNGKPVAAPIPPAWVEHLIVNGINCSPLLCQALLYLSAFKKIAISMAKFLYLAVQVNTPKYP</sequence>
<protein>
    <submittedName>
        <fullName evidence="1">Uncharacterized protein</fullName>
    </submittedName>
</protein>
<name>A0A382UHI3_9ZZZZ</name>
<dbReference type="EMBL" id="UINC01144213">
    <property type="protein sequence ID" value="SVD33582.1"/>
    <property type="molecule type" value="Genomic_DNA"/>
</dbReference>
<proteinExistence type="predicted"/>
<evidence type="ECO:0000313" key="1">
    <source>
        <dbReference type="EMBL" id="SVD33582.1"/>
    </source>
</evidence>
<gene>
    <name evidence="1" type="ORF">METZ01_LOCUS386436</name>
</gene>